<dbReference type="Proteomes" id="UP000499080">
    <property type="component" value="Unassembled WGS sequence"/>
</dbReference>
<feature type="region of interest" description="Disordered" evidence="1">
    <location>
        <begin position="94"/>
        <end position="144"/>
    </location>
</feature>
<feature type="compositionally biased region" description="Basic and acidic residues" evidence="1">
    <location>
        <begin position="115"/>
        <end position="124"/>
    </location>
</feature>
<dbReference type="AlphaFoldDB" id="A0A4Y2CBW6"/>
<proteinExistence type="predicted"/>
<organism evidence="2 3">
    <name type="scientific">Araneus ventricosus</name>
    <name type="common">Orbweaver spider</name>
    <name type="synonym">Epeira ventricosa</name>
    <dbReference type="NCBI Taxonomy" id="182803"/>
    <lineage>
        <taxon>Eukaryota</taxon>
        <taxon>Metazoa</taxon>
        <taxon>Ecdysozoa</taxon>
        <taxon>Arthropoda</taxon>
        <taxon>Chelicerata</taxon>
        <taxon>Arachnida</taxon>
        <taxon>Araneae</taxon>
        <taxon>Araneomorphae</taxon>
        <taxon>Entelegynae</taxon>
        <taxon>Araneoidea</taxon>
        <taxon>Araneidae</taxon>
        <taxon>Araneus</taxon>
    </lineage>
</organism>
<dbReference type="EMBL" id="BGPR01000166">
    <property type="protein sequence ID" value="GBM01227.1"/>
    <property type="molecule type" value="Genomic_DNA"/>
</dbReference>
<evidence type="ECO:0000313" key="3">
    <source>
        <dbReference type="Proteomes" id="UP000499080"/>
    </source>
</evidence>
<comment type="caution">
    <text evidence="2">The sequence shown here is derived from an EMBL/GenBank/DDBJ whole genome shotgun (WGS) entry which is preliminary data.</text>
</comment>
<evidence type="ECO:0000256" key="1">
    <source>
        <dbReference type="SAM" id="MobiDB-lite"/>
    </source>
</evidence>
<reference evidence="2 3" key="1">
    <citation type="journal article" date="2019" name="Sci. Rep.">
        <title>Orb-weaving spider Araneus ventricosus genome elucidates the spidroin gene catalogue.</title>
        <authorList>
            <person name="Kono N."/>
            <person name="Nakamura H."/>
            <person name="Ohtoshi R."/>
            <person name="Moran D.A.P."/>
            <person name="Shinohara A."/>
            <person name="Yoshida Y."/>
            <person name="Fujiwara M."/>
            <person name="Mori M."/>
            <person name="Tomita M."/>
            <person name="Arakawa K."/>
        </authorList>
    </citation>
    <scope>NUCLEOTIDE SEQUENCE [LARGE SCALE GENOMIC DNA]</scope>
</reference>
<accession>A0A4Y2CBW6</accession>
<protein>
    <submittedName>
        <fullName evidence="2">Uncharacterized protein</fullName>
    </submittedName>
</protein>
<evidence type="ECO:0000313" key="2">
    <source>
        <dbReference type="EMBL" id="GBM01227.1"/>
    </source>
</evidence>
<feature type="compositionally biased region" description="Basic and acidic residues" evidence="1">
    <location>
        <begin position="132"/>
        <end position="144"/>
    </location>
</feature>
<keyword evidence="3" id="KW-1185">Reference proteome</keyword>
<name>A0A4Y2CBW6_ARAVE</name>
<gene>
    <name evidence="2" type="ORF">AVEN_253623_1</name>
</gene>
<sequence length="144" mass="15884">MWVRYTLSSSGFKGTSVDVVLTNTHVVTVVVFHDVAGCIRHNGAATSTTILSLTGPSKPVADEQMEEVRAVFENDRSAITTLIEDFPKTTASQDILEEISPLHSSSNKDKKKKEKISSSEKIKTDYTSNIQRRPENESKNGTKI</sequence>